<name>A0A940DGC7_9FIRM</name>
<keyword evidence="5" id="KW-0694">RNA-binding</keyword>
<evidence type="ECO:0000256" key="4">
    <source>
        <dbReference type="PIRSR" id="PIRSR606225-1"/>
    </source>
</evidence>
<organism evidence="8 9">
    <name type="scientific">Candidatus Stercoripulliclostridium pullicola</name>
    <dbReference type="NCBI Taxonomy" id="2840953"/>
    <lineage>
        <taxon>Bacteria</taxon>
        <taxon>Bacillati</taxon>
        <taxon>Bacillota</taxon>
        <taxon>Clostridia</taxon>
        <taxon>Eubacteriales</taxon>
        <taxon>Candidatus Stercoripulliclostridium</taxon>
    </lineage>
</organism>
<evidence type="ECO:0000256" key="2">
    <source>
        <dbReference type="ARBA" id="ARBA00010876"/>
    </source>
</evidence>
<feature type="active site" evidence="4">
    <location>
        <position position="139"/>
    </location>
</feature>
<dbReference type="SUPFAM" id="SSF55120">
    <property type="entry name" value="Pseudouridine synthase"/>
    <property type="match status" value="1"/>
</dbReference>
<dbReference type="InterPro" id="IPR002942">
    <property type="entry name" value="S4_RNA-bd"/>
</dbReference>
<evidence type="ECO:0000313" key="8">
    <source>
        <dbReference type="EMBL" id="MBO8423869.1"/>
    </source>
</evidence>
<comment type="catalytic activity">
    <reaction evidence="1 6">
        <text>a uridine in RNA = a pseudouridine in RNA</text>
        <dbReference type="Rhea" id="RHEA:48348"/>
        <dbReference type="Rhea" id="RHEA-COMP:12068"/>
        <dbReference type="Rhea" id="RHEA-COMP:12069"/>
        <dbReference type="ChEBI" id="CHEBI:65314"/>
        <dbReference type="ChEBI" id="CHEBI:65315"/>
    </reaction>
</comment>
<comment type="caution">
    <text evidence="8">The sequence shown here is derived from an EMBL/GenBank/DDBJ whole genome shotgun (WGS) entry which is preliminary data.</text>
</comment>
<dbReference type="Pfam" id="PF00849">
    <property type="entry name" value="PseudoU_synth_2"/>
    <property type="match status" value="1"/>
</dbReference>
<dbReference type="NCBIfam" id="TIGR00005">
    <property type="entry name" value="rluA_subfam"/>
    <property type="match status" value="1"/>
</dbReference>
<evidence type="ECO:0000313" key="9">
    <source>
        <dbReference type="Proteomes" id="UP000727857"/>
    </source>
</evidence>
<comment type="function">
    <text evidence="6">Responsible for synthesis of pseudouridine from uracil.</text>
</comment>
<accession>A0A940DGC7</accession>
<dbReference type="GO" id="GO:0120159">
    <property type="term" value="F:rRNA pseudouridine synthase activity"/>
    <property type="evidence" value="ECO:0007669"/>
    <property type="project" value="UniProtKB-ARBA"/>
</dbReference>
<proteinExistence type="inferred from homology"/>
<dbReference type="Proteomes" id="UP000727857">
    <property type="component" value="Unassembled WGS sequence"/>
</dbReference>
<dbReference type="SUPFAM" id="SSF55174">
    <property type="entry name" value="Alpha-L RNA-binding motif"/>
    <property type="match status" value="1"/>
</dbReference>
<reference evidence="8" key="1">
    <citation type="submission" date="2020-10" db="EMBL/GenBank/DDBJ databases">
        <authorList>
            <person name="Gilroy R."/>
        </authorList>
    </citation>
    <scope>NUCLEOTIDE SEQUENCE</scope>
    <source>
        <strain evidence="8">517</strain>
    </source>
</reference>
<dbReference type="PROSITE" id="PS50889">
    <property type="entry name" value="S4"/>
    <property type="match status" value="1"/>
</dbReference>
<dbReference type="EC" id="5.4.99.-" evidence="6"/>
<dbReference type="PANTHER" id="PTHR21600:SF44">
    <property type="entry name" value="RIBOSOMAL LARGE SUBUNIT PSEUDOURIDINE SYNTHASE D"/>
    <property type="match status" value="1"/>
</dbReference>
<reference evidence="8" key="2">
    <citation type="journal article" date="2021" name="PeerJ">
        <title>Extensive microbial diversity within the chicken gut microbiome revealed by metagenomics and culture.</title>
        <authorList>
            <person name="Gilroy R."/>
            <person name="Ravi A."/>
            <person name="Getino M."/>
            <person name="Pursley I."/>
            <person name="Horton D.L."/>
            <person name="Alikhan N.F."/>
            <person name="Baker D."/>
            <person name="Gharbi K."/>
            <person name="Hall N."/>
            <person name="Watson M."/>
            <person name="Adriaenssens E.M."/>
            <person name="Foster-Nyarko E."/>
            <person name="Jarju S."/>
            <person name="Secka A."/>
            <person name="Antonio M."/>
            <person name="Oren A."/>
            <person name="Chaudhuri R.R."/>
            <person name="La Ragione R."/>
            <person name="Hildebrand F."/>
            <person name="Pallen M.J."/>
        </authorList>
    </citation>
    <scope>NUCLEOTIDE SEQUENCE</scope>
    <source>
        <strain evidence="8">517</strain>
    </source>
</reference>
<dbReference type="SMART" id="SM00363">
    <property type="entry name" value="S4"/>
    <property type="match status" value="1"/>
</dbReference>
<dbReference type="InterPro" id="IPR006145">
    <property type="entry name" value="PsdUridine_synth_RsuA/RluA"/>
</dbReference>
<gene>
    <name evidence="8" type="ORF">IAB16_02465</name>
</gene>
<dbReference type="PROSITE" id="PS01129">
    <property type="entry name" value="PSI_RLU"/>
    <property type="match status" value="1"/>
</dbReference>
<dbReference type="GO" id="GO:0000455">
    <property type="term" value="P:enzyme-directed rRNA pseudouridine synthesis"/>
    <property type="evidence" value="ECO:0007669"/>
    <property type="project" value="TreeGrafter"/>
</dbReference>
<dbReference type="GO" id="GO:0003723">
    <property type="term" value="F:RNA binding"/>
    <property type="evidence" value="ECO:0007669"/>
    <property type="project" value="UniProtKB-KW"/>
</dbReference>
<comment type="similarity">
    <text evidence="2 6">Belongs to the pseudouridine synthase RluA family.</text>
</comment>
<dbReference type="InterPro" id="IPR020103">
    <property type="entry name" value="PsdUridine_synth_cat_dom_sf"/>
</dbReference>
<evidence type="ECO:0000256" key="5">
    <source>
        <dbReference type="PROSITE-ProRule" id="PRU00182"/>
    </source>
</evidence>
<dbReference type="Pfam" id="PF01479">
    <property type="entry name" value="S4"/>
    <property type="match status" value="1"/>
</dbReference>
<dbReference type="Gene3D" id="3.10.290.10">
    <property type="entry name" value="RNA-binding S4 domain"/>
    <property type="match status" value="1"/>
</dbReference>
<dbReference type="EMBL" id="JADINF010000062">
    <property type="protein sequence ID" value="MBO8423869.1"/>
    <property type="molecule type" value="Genomic_DNA"/>
</dbReference>
<dbReference type="InterPro" id="IPR050188">
    <property type="entry name" value="RluA_PseudoU_synthase"/>
</dbReference>
<sequence>MEVSVFVAAGDDKGARLDVFLADKLPDISRSRIKGCIEMGMVKVRGEQVSKAGYPLKEGDLVEIAVADAVELSVEPENLPLNIVYQDSDFAVINKAQGMVTHPAAGSPDGTLVNAVLYHIKDLSGINGVLRPGIVHRLDKDTSGLILIAKNDCAHLSLTTQIAEKTAKRFYIALVDGNVKADEGVIEQPVDRNPKDRKKMAVVKDGRPAKTAYKVLERFGRYTLMEFELFTGRTHQIRVHCAYMRHPVVGDPLYGGSNAFGLKGQLLHAARLVVNHPSTGERMEFTAPLPDYFREVLAKLRKTLA</sequence>
<dbReference type="InterPro" id="IPR006224">
    <property type="entry name" value="PsdUridine_synth_RluA-like_CS"/>
</dbReference>
<dbReference type="CDD" id="cd00165">
    <property type="entry name" value="S4"/>
    <property type="match status" value="1"/>
</dbReference>
<dbReference type="AlphaFoldDB" id="A0A940DGC7"/>
<dbReference type="CDD" id="cd02869">
    <property type="entry name" value="PseudoU_synth_RluA_like"/>
    <property type="match status" value="1"/>
</dbReference>
<protein>
    <recommendedName>
        <fullName evidence="6">Pseudouridine synthase</fullName>
        <ecNumber evidence="6">5.4.99.-</ecNumber>
    </recommendedName>
</protein>
<keyword evidence="3 6" id="KW-0413">Isomerase</keyword>
<evidence type="ECO:0000256" key="3">
    <source>
        <dbReference type="ARBA" id="ARBA00023235"/>
    </source>
</evidence>
<evidence type="ECO:0000256" key="6">
    <source>
        <dbReference type="RuleBase" id="RU362028"/>
    </source>
</evidence>
<dbReference type="InterPro" id="IPR036986">
    <property type="entry name" value="S4_RNA-bd_sf"/>
</dbReference>
<dbReference type="PANTHER" id="PTHR21600">
    <property type="entry name" value="MITOCHONDRIAL RNA PSEUDOURIDINE SYNTHASE"/>
    <property type="match status" value="1"/>
</dbReference>
<evidence type="ECO:0000256" key="1">
    <source>
        <dbReference type="ARBA" id="ARBA00000073"/>
    </source>
</evidence>
<feature type="domain" description="RNA-binding S4" evidence="7">
    <location>
        <begin position="15"/>
        <end position="80"/>
    </location>
</feature>
<evidence type="ECO:0000259" key="7">
    <source>
        <dbReference type="SMART" id="SM00363"/>
    </source>
</evidence>
<dbReference type="InterPro" id="IPR006225">
    <property type="entry name" value="PsdUridine_synth_RluC/D"/>
</dbReference>
<dbReference type="Gene3D" id="3.30.2350.10">
    <property type="entry name" value="Pseudouridine synthase"/>
    <property type="match status" value="1"/>
</dbReference>